<organism evidence="4 5">
    <name type="scientific">Heterorhabditis bacteriophora</name>
    <name type="common">Entomopathogenic nematode worm</name>
    <dbReference type="NCBI Taxonomy" id="37862"/>
    <lineage>
        <taxon>Eukaryota</taxon>
        <taxon>Metazoa</taxon>
        <taxon>Ecdysozoa</taxon>
        <taxon>Nematoda</taxon>
        <taxon>Chromadorea</taxon>
        <taxon>Rhabditida</taxon>
        <taxon>Rhabditina</taxon>
        <taxon>Rhabditomorpha</taxon>
        <taxon>Strongyloidea</taxon>
        <taxon>Heterorhabditidae</taxon>
        <taxon>Heterorhabditis</taxon>
    </lineage>
</organism>
<evidence type="ECO:0000256" key="1">
    <source>
        <dbReference type="ARBA" id="ARBA00022729"/>
    </source>
</evidence>
<keyword evidence="4" id="KW-1185">Reference proteome</keyword>
<name>A0A1I7XC34_HETBA</name>
<dbReference type="Pfam" id="PF23557">
    <property type="entry name" value="TPR_leprecan"/>
    <property type="match status" value="1"/>
</dbReference>
<dbReference type="InterPro" id="IPR052284">
    <property type="entry name" value="Collagen_mod_leprecan"/>
</dbReference>
<dbReference type="InterPro" id="IPR056585">
    <property type="entry name" value="Leprecan_dom"/>
</dbReference>
<keyword evidence="2" id="KW-0325">Glycoprotein</keyword>
<dbReference type="GO" id="GO:0005783">
    <property type="term" value="C:endoplasmic reticulum"/>
    <property type="evidence" value="ECO:0007669"/>
    <property type="project" value="TreeGrafter"/>
</dbReference>
<dbReference type="PANTHER" id="PTHR13986:SF8">
    <property type="entry name" value="PROLYL 3-HYDROXYLASE 1-LIKE PROTEIN"/>
    <property type="match status" value="1"/>
</dbReference>
<proteinExistence type="predicted"/>
<sequence>MERKPHQYMHICYWNQGDLAMAVQSAYTFLVVNPSDKDTLDGLAFYMQQEGFKESMLVDTMRMSYEVSYVFTKRSLFTLYRPYIKERFISGVNAYNSNDWSRCSDELELSLEKTLEQDERCRFLCMDKIDWGATEGNSELDILITSKCLKIEFTFGKKLINEEYQMRNCNMNMVDLYKQRELESRYLRFIENKFKFINNEVRYVILVIIKLIFKV</sequence>
<keyword evidence="1" id="KW-0732">Signal</keyword>
<dbReference type="WBParaSite" id="Hba_15082">
    <property type="protein sequence ID" value="Hba_15082"/>
    <property type="gene ID" value="Hba_15082"/>
</dbReference>
<protein>
    <recommendedName>
        <fullName evidence="3">Leprecan-like alpha-helical domain-containing protein</fullName>
    </recommendedName>
</protein>
<dbReference type="GO" id="GO:0030199">
    <property type="term" value="P:collagen fibril organization"/>
    <property type="evidence" value="ECO:0007669"/>
    <property type="project" value="TreeGrafter"/>
</dbReference>
<dbReference type="AlphaFoldDB" id="A0A1I7XC34"/>
<evidence type="ECO:0000259" key="3">
    <source>
        <dbReference type="Pfam" id="PF23557"/>
    </source>
</evidence>
<dbReference type="GO" id="GO:0005518">
    <property type="term" value="F:collagen binding"/>
    <property type="evidence" value="ECO:0007669"/>
    <property type="project" value="TreeGrafter"/>
</dbReference>
<dbReference type="PANTHER" id="PTHR13986">
    <property type="entry name" value="PROTEIN LYSINE HYDROXYLATION COMPLEX COMPONENT"/>
    <property type="match status" value="1"/>
</dbReference>
<feature type="domain" description="Leprecan-like alpha-helical" evidence="3">
    <location>
        <begin position="2"/>
        <end position="71"/>
    </location>
</feature>
<evidence type="ECO:0000313" key="4">
    <source>
        <dbReference type="Proteomes" id="UP000095283"/>
    </source>
</evidence>
<accession>A0A1I7XC34</accession>
<evidence type="ECO:0000313" key="5">
    <source>
        <dbReference type="WBParaSite" id="Hba_15082"/>
    </source>
</evidence>
<dbReference type="Proteomes" id="UP000095283">
    <property type="component" value="Unplaced"/>
</dbReference>
<reference evidence="5" key="1">
    <citation type="submission" date="2016-11" db="UniProtKB">
        <authorList>
            <consortium name="WormBaseParasite"/>
        </authorList>
    </citation>
    <scope>IDENTIFICATION</scope>
</reference>
<evidence type="ECO:0000256" key="2">
    <source>
        <dbReference type="ARBA" id="ARBA00023180"/>
    </source>
</evidence>